<dbReference type="PROSITE" id="PS51186">
    <property type="entry name" value="GNAT"/>
    <property type="match status" value="2"/>
</dbReference>
<dbReference type="InterPro" id="IPR016181">
    <property type="entry name" value="Acyl_CoA_acyltransferase"/>
</dbReference>
<dbReference type="Gene3D" id="3.40.630.30">
    <property type="match status" value="2"/>
</dbReference>
<feature type="domain" description="N-acetyltransferase" evidence="1">
    <location>
        <begin position="186"/>
        <end position="338"/>
    </location>
</feature>
<dbReference type="EMBL" id="FMTY01000003">
    <property type="protein sequence ID" value="SCX11099.1"/>
    <property type="molecule type" value="Genomic_DNA"/>
</dbReference>
<dbReference type="RefSeq" id="WP_023577014.1">
    <property type="nucleotide sequence ID" value="NZ_CBCSBQ010000002.1"/>
</dbReference>
<dbReference type="Pfam" id="PF13420">
    <property type="entry name" value="Acetyltransf_4"/>
    <property type="match status" value="1"/>
</dbReference>
<evidence type="ECO:0000313" key="3">
    <source>
        <dbReference type="Proteomes" id="UP000182124"/>
    </source>
</evidence>
<accession>A0A1G4VS68</accession>
<proteinExistence type="predicted"/>
<dbReference type="PANTHER" id="PTHR43415:SF3">
    <property type="entry name" value="GNAT-FAMILY ACETYLTRANSFERASE"/>
    <property type="match status" value="1"/>
</dbReference>
<gene>
    <name evidence="2" type="ORF">SAMN02927925_01698</name>
</gene>
<keyword evidence="2" id="KW-0808">Transferase</keyword>
<evidence type="ECO:0000313" key="2">
    <source>
        <dbReference type="EMBL" id="SCX11099.1"/>
    </source>
</evidence>
<evidence type="ECO:0000259" key="1">
    <source>
        <dbReference type="PROSITE" id="PS51186"/>
    </source>
</evidence>
<dbReference type="InterPro" id="IPR000182">
    <property type="entry name" value="GNAT_dom"/>
</dbReference>
<reference evidence="2 3" key="1">
    <citation type="submission" date="2016-10" db="EMBL/GenBank/DDBJ databases">
        <authorList>
            <person name="de Groot N.N."/>
        </authorList>
    </citation>
    <scope>NUCLEOTIDE SEQUENCE [LARGE SCALE GENOMIC DNA]</scope>
    <source>
        <strain evidence="2 3">CGMCC 1.3801</strain>
    </source>
</reference>
<name>A0A1G4VS68_9FLAO</name>
<dbReference type="SUPFAM" id="SSF55729">
    <property type="entry name" value="Acyl-CoA N-acyltransferases (Nat)"/>
    <property type="match status" value="2"/>
</dbReference>
<dbReference type="STRING" id="329186.SAMN02927925_01698"/>
<organism evidence="2 3">
    <name type="scientific">Flavobacterium saliperosum</name>
    <dbReference type="NCBI Taxonomy" id="329186"/>
    <lineage>
        <taxon>Bacteria</taxon>
        <taxon>Pseudomonadati</taxon>
        <taxon>Bacteroidota</taxon>
        <taxon>Flavobacteriia</taxon>
        <taxon>Flavobacteriales</taxon>
        <taxon>Flavobacteriaceae</taxon>
        <taxon>Flavobacterium</taxon>
    </lineage>
</organism>
<dbReference type="Proteomes" id="UP000182124">
    <property type="component" value="Unassembled WGS sequence"/>
</dbReference>
<feature type="domain" description="N-acetyltransferase" evidence="1">
    <location>
        <begin position="17"/>
        <end position="175"/>
    </location>
</feature>
<protein>
    <submittedName>
        <fullName evidence="2">Protein N-acetyltransferase, RimJ/RimL family</fullName>
    </submittedName>
</protein>
<dbReference type="eggNOG" id="COG1670">
    <property type="taxonomic scope" value="Bacteria"/>
</dbReference>
<dbReference type="PANTHER" id="PTHR43415">
    <property type="entry name" value="SPERMIDINE N(1)-ACETYLTRANSFERASE"/>
    <property type="match status" value="1"/>
</dbReference>
<dbReference type="AlphaFoldDB" id="A0A1G4VS68"/>
<dbReference type="GO" id="GO:0016747">
    <property type="term" value="F:acyltransferase activity, transferring groups other than amino-acyl groups"/>
    <property type="evidence" value="ECO:0007669"/>
    <property type="project" value="InterPro"/>
</dbReference>
<sequence>MRVYKCLDTHVFKTNSFHIEPIRDEDKYEILKIRNEQLYHLRQSEPLTTEKQENYFATVVAGLFEIEEPNQLLFSFFRNNEFVGYGGLVHINWIDKNAEISFIMKTELEKESFAEFWSNYLQLIEQLAFEELKFHKIFTYAFDLRPHLYEVLLNCGFKEDARLKEHCCFDGKYLDVLIHSKINNNIWFRKATENDVELYYNWANDPTVRSNSYSSGSIPYENHVSWFKSKLKDENCNMFLFQNHDNQNIGQVRIQKIDEISAIIGISTDENHRGKGYAARMIALASDAFLVKNPEICISAYIKMDNPASSKAFEKAGFSMLEMLKYEGVDSFHYIKRK</sequence>
<dbReference type="Pfam" id="PF13302">
    <property type="entry name" value="Acetyltransf_3"/>
    <property type="match status" value="1"/>
</dbReference>